<organism evidence="1 2">
    <name type="scientific">Medicago truncatula</name>
    <name type="common">Barrel medic</name>
    <name type="synonym">Medicago tribuloides</name>
    <dbReference type="NCBI Taxonomy" id="3880"/>
    <lineage>
        <taxon>Eukaryota</taxon>
        <taxon>Viridiplantae</taxon>
        <taxon>Streptophyta</taxon>
        <taxon>Embryophyta</taxon>
        <taxon>Tracheophyta</taxon>
        <taxon>Spermatophyta</taxon>
        <taxon>Magnoliopsida</taxon>
        <taxon>eudicotyledons</taxon>
        <taxon>Gunneridae</taxon>
        <taxon>Pentapetalae</taxon>
        <taxon>rosids</taxon>
        <taxon>fabids</taxon>
        <taxon>Fabales</taxon>
        <taxon>Fabaceae</taxon>
        <taxon>Papilionoideae</taxon>
        <taxon>50 kb inversion clade</taxon>
        <taxon>NPAAA clade</taxon>
        <taxon>Hologalegina</taxon>
        <taxon>IRL clade</taxon>
        <taxon>Trifolieae</taxon>
        <taxon>Medicago</taxon>
    </lineage>
</organism>
<dbReference type="Proteomes" id="UP000265566">
    <property type="component" value="Chromosome 4"/>
</dbReference>
<sequence length="140" mass="16192">MPLCVFVYISSSTTIWKTITNMDEIAMIRKRFGDEQSTLLDQFERLSFESQLNKAMLSRSLSEPRFLRSVSQSRLVNAAPTIPLVTQEVKQGRRCRGSGFRKVFKKLFKPFLGRKNGARKSDVEFQNPLSFKAFSRSLRF</sequence>
<protein>
    <submittedName>
        <fullName evidence="1">Uncharacterized protein</fullName>
    </submittedName>
</protein>
<evidence type="ECO:0000313" key="2">
    <source>
        <dbReference type="Proteomes" id="UP000265566"/>
    </source>
</evidence>
<gene>
    <name evidence="1" type="ORF">MtrunA17_Chr4g0012851</name>
</gene>
<evidence type="ECO:0000313" key="1">
    <source>
        <dbReference type="EMBL" id="RHN59397.1"/>
    </source>
</evidence>
<reference evidence="2" key="1">
    <citation type="journal article" date="2018" name="Nat. Plants">
        <title>Whole-genome landscape of Medicago truncatula symbiotic genes.</title>
        <authorList>
            <person name="Pecrix Y."/>
            <person name="Staton S.E."/>
            <person name="Sallet E."/>
            <person name="Lelandais-Briere C."/>
            <person name="Moreau S."/>
            <person name="Carrere S."/>
            <person name="Blein T."/>
            <person name="Jardinaud M.F."/>
            <person name="Latrasse D."/>
            <person name="Zouine M."/>
            <person name="Zahm M."/>
            <person name="Kreplak J."/>
            <person name="Mayjonade B."/>
            <person name="Satge C."/>
            <person name="Perez M."/>
            <person name="Cauet S."/>
            <person name="Marande W."/>
            <person name="Chantry-Darmon C."/>
            <person name="Lopez-Roques C."/>
            <person name="Bouchez O."/>
            <person name="Berard A."/>
            <person name="Debelle F."/>
            <person name="Munos S."/>
            <person name="Bendahmane A."/>
            <person name="Berges H."/>
            <person name="Niebel A."/>
            <person name="Buitink J."/>
            <person name="Frugier F."/>
            <person name="Benhamed M."/>
            <person name="Crespi M."/>
            <person name="Gouzy J."/>
            <person name="Gamas P."/>
        </authorList>
    </citation>
    <scope>NUCLEOTIDE SEQUENCE [LARGE SCALE GENOMIC DNA]</scope>
    <source>
        <strain evidence="2">cv. Jemalong A17</strain>
    </source>
</reference>
<dbReference type="PANTHER" id="PTHR48196:SF1">
    <property type="entry name" value="DUF630 DOMAIN-CONTAINING PROTEIN"/>
    <property type="match status" value="1"/>
</dbReference>
<proteinExistence type="predicted"/>
<dbReference type="EMBL" id="PSQE01000004">
    <property type="protein sequence ID" value="RHN59397.1"/>
    <property type="molecule type" value="Genomic_DNA"/>
</dbReference>
<dbReference type="Gramene" id="rna21423">
    <property type="protein sequence ID" value="RHN59397.1"/>
    <property type="gene ID" value="gene21423"/>
</dbReference>
<name>A0A396I963_MEDTR</name>
<dbReference type="PANTHER" id="PTHR48196">
    <property type="entry name" value="DUF630 DOMAIN-CONTAINING PROTEIN"/>
    <property type="match status" value="1"/>
</dbReference>
<accession>A0A396I963</accession>
<comment type="caution">
    <text evidence="1">The sequence shown here is derived from an EMBL/GenBank/DDBJ whole genome shotgun (WGS) entry which is preliminary data.</text>
</comment>
<dbReference type="AlphaFoldDB" id="A0A396I963"/>